<gene>
    <name evidence="1" type="ORF">O181_003441</name>
</gene>
<reference evidence="1" key="1">
    <citation type="submission" date="2021-03" db="EMBL/GenBank/DDBJ databases">
        <title>Draft genome sequence of rust myrtle Austropuccinia psidii MF-1, a brazilian biotype.</title>
        <authorList>
            <person name="Quecine M.C."/>
            <person name="Pachon D.M.R."/>
            <person name="Bonatelli M.L."/>
            <person name="Correr F.H."/>
            <person name="Franceschini L.M."/>
            <person name="Leite T.F."/>
            <person name="Margarido G.R.A."/>
            <person name="Almeida C.A."/>
            <person name="Ferrarezi J.A."/>
            <person name="Labate C.A."/>
        </authorList>
    </citation>
    <scope>NUCLEOTIDE SEQUENCE</scope>
    <source>
        <strain evidence="1">MF-1</strain>
    </source>
</reference>
<name>A0A9Q3BDS8_9BASI</name>
<comment type="caution">
    <text evidence="1">The sequence shown here is derived from an EMBL/GenBank/DDBJ whole genome shotgun (WGS) entry which is preliminary data.</text>
</comment>
<evidence type="ECO:0000313" key="1">
    <source>
        <dbReference type="EMBL" id="MBW0463726.1"/>
    </source>
</evidence>
<dbReference type="Proteomes" id="UP000765509">
    <property type="component" value="Unassembled WGS sequence"/>
</dbReference>
<proteinExistence type="predicted"/>
<protein>
    <submittedName>
        <fullName evidence="1">Uncharacterized protein</fullName>
    </submittedName>
</protein>
<dbReference type="AlphaFoldDB" id="A0A9Q3BDS8"/>
<keyword evidence="2" id="KW-1185">Reference proteome</keyword>
<organism evidence="1 2">
    <name type="scientific">Austropuccinia psidii MF-1</name>
    <dbReference type="NCBI Taxonomy" id="1389203"/>
    <lineage>
        <taxon>Eukaryota</taxon>
        <taxon>Fungi</taxon>
        <taxon>Dikarya</taxon>
        <taxon>Basidiomycota</taxon>
        <taxon>Pucciniomycotina</taxon>
        <taxon>Pucciniomycetes</taxon>
        <taxon>Pucciniales</taxon>
        <taxon>Sphaerophragmiaceae</taxon>
        <taxon>Austropuccinia</taxon>
    </lineage>
</organism>
<evidence type="ECO:0000313" key="2">
    <source>
        <dbReference type="Proteomes" id="UP000765509"/>
    </source>
</evidence>
<dbReference type="EMBL" id="AVOT02000620">
    <property type="protein sequence ID" value="MBW0463726.1"/>
    <property type="molecule type" value="Genomic_DNA"/>
</dbReference>
<accession>A0A9Q3BDS8</accession>
<sequence length="205" mass="22747">MSTLTHPYASTPLPNPHDLLLTLPPLRLTILFLLLCPHDLPLTLSPHVRPHPSLCFGIPAHPHDFPPTLPLHIRPHSSLSFHTPAAPSRFPSNAVTTCPPSPILTLLHPRLILALPLRPHDFLPTLPPHIQPHPCSLPSSCFCCELMIYLQNCHHMSTLTHPYALAPPPRPHDFPPMLPPHIHPHPSLQFRTPVAYRPHAPAAPS</sequence>